<dbReference type="GO" id="GO:0010181">
    <property type="term" value="F:FMN binding"/>
    <property type="evidence" value="ECO:0007669"/>
    <property type="project" value="InterPro"/>
</dbReference>
<dbReference type="InterPro" id="IPR003953">
    <property type="entry name" value="FAD-dep_OxRdtase_2_FAD-bd"/>
</dbReference>
<dbReference type="SUPFAM" id="SSF56425">
    <property type="entry name" value="Succinate dehydrogenase/fumarate reductase flavoprotein, catalytic domain"/>
    <property type="match status" value="1"/>
</dbReference>
<keyword evidence="12" id="KW-1185">Reference proteome</keyword>
<keyword evidence="7" id="KW-0274">FAD</keyword>
<dbReference type="InterPro" id="IPR036188">
    <property type="entry name" value="FAD/NAD-bd_sf"/>
</dbReference>
<feature type="domain" description="FMN-binding" evidence="10">
    <location>
        <begin position="531"/>
        <end position="605"/>
    </location>
</feature>
<dbReference type="Pfam" id="PF00890">
    <property type="entry name" value="FAD_binding_2"/>
    <property type="match status" value="1"/>
</dbReference>
<reference evidence="11 12" key="1">
    <citation type="submission" date="2017-09" db="EMBL/GenBank/DDBJ databases">
        <title>Complete genome sequence of Oxytococcus suis strain ZY16052.</title>
        <authorList>
            <person name="Li F."/>
        </authorList>
    </citation>
    <scope>NUCLEOTIDE SEQUENCE [LARGE SCALE GENOMIC DNA]</scope>
    <source>
        <strain evidence="11 12">ZY16052</strain>
    </source>
</reference>
<dbReference type="Pfam" id="PF04205">
    <property type="entry name" value="FMN_bind"/>
    <property type="match status" value="1"/>
</dbReference>
<evidence type="ECO:0000256" key="7">
    <source>
        <dbReference type="ARBA" id="ARBA00022827"/>
    </source>
</evidence>
<dbReference type="Gene3D" id="3.90.1010.20">
    <property type="match status" value="1"/>
</dbReference>
<comment type="cofactor">
    <cofactor evidence="2">
        <name>FAD</name>
        <dbReference type="ChEBI" id="CHEBI:57692"/>
    </cofactor>
</comment>
<dbReference type="OrthoDB" id="9806724at2"/>
<accession>A0A347WIT2</accession>
<dbReference type="RefSeq" id="WP_118989910.1">
    <property type="nucleotide sequence ID" value="NZ_CP023434.1"/>
</dbReference>
<dbReference type="EMBL" id="CP023434">
    <property type="protein sequence ID" value="AXY24989.1"/>
    <property type="molecule type" value="Genomic_DNA"/>
</dbReference>
<evidence type="ECO:0000256" key="1">
    <source>
        <dbReference type="ARBA" id="ARBA00001917"/>
    </source>
</evidence>
<dbReference type="PANTHER" id="PTHR43400">
    <property type="entry name" value="FUMARATE REDUCTASE"/>
    <property type="match status" value="1"/>
</dbReference>
<organism evidence="11 12">
    <name type="scientific">Suicoccus acidiformans</name>
    <dbReference type="NCBI Taxonomy" id="2036206"/>
    <lineage>
        <taxon>Bacteria</taxon>
        <taxon>Bacillati</taxon>
        <taxon>Bacillota</taxon>
        <taxon>Bacilli</taxon>
        <taxon>Lactobacillales</taxon>
        <taxon>Aerococcaceae</taxon>
        <taxon>Suicoccus</taxon>
    </lineage>
</organism>
<evidence type="ECO:0000256" key="9">
    <source>
        <dbReference type="ARBA" id="ARBA00049922"/>
    </source>
</evidence>
<comment type="similarity">
    <text evidence="3">Belongs to the FAD-dependent oxidoreductase 2 family. FRD/SDH subfamily.</text>
</comment>
<dbReference type="InterPro" id="IPR007329">
    <property type="entry name" value="FMN-bd"/>
</dbReference>
<evidence type="ECO:0000259" key="10">
    <source>
        <dbReference type="SMART" id="SM00900"/>
    </source>
</evidence>
<evidence type="ECO:0000256" key="4">
    <source>
        <dbReference type="ARBA" id="ARBA00013137"/>
    </source>
</evidence>
<evidence type="ECO:0000313" key="11">
    <source>
        <dbReference type="EMBL" id="AXY24989.1"/>
    </source>
</evidence>
<protein>
    <recommendedName>
        <fullName evidence="5">Urocanate reductase</fullName>
        <ecNumber evidence="4">1.3.99.33</ecNumber>
    </recommendedName>
</protein>
<dbReference type="AlphaFoldDB" id="A0A347WIT2"/>
<dbReference type="KEGG" id="abae:CL176_02520"/>
<name>A0A347WIT2_9LACT</name>
<gene>
    <name evidence="11" type="ORF">CL176_02520</name>
</gene>
<evidence type="ECO:0000313" key="12">
    <source>
        <dbReference type="Proteomes" id="UP000263232"/>
    </source>
</evidence>
<keyword evidence="6" id="KW-0285">Flavoprotein</keyword>
<dbReference type="InterPro" id="IPR050315">
    <property type="entry name" value="FAD-oxidoreductase_2"/>
</dbReference>
<dbReference type="PANTHER" id="PTHR43400:SF7">
    <property type="entry name" value="FAD-DEPENDENT OXIDOREDUCTASE 2 FAD BINDING DOMAIN-CONTAINING PROTEIN"/>
    <property type="match status" value="1"/>
</dbReference>
<sequence>MIRFLKKMIALLLVLLLITPVIGVSAEEKSLNYRLDDIDGEIYHTEVLVIGGGGTGLVSALRASELGSKVILLEKQGVYGGATSMSSGKIPAFDTKEQEEHSINDSEEAMYRDIYRSGEYTQNPNLLTVAVQNSNTIKEWLGQFGIKWNLETESLYYGQSEYRIHVAEGGGTGIVEALVEQIEQDENIMSFLNMEATGLLLDENDVVGAVVSKDDKNIYITADSVVLATSGFGANRDMVSEYVPSILNAVPNVAPGATGESILWGIELGADTAAMNAYQAYAPITYDSHKSLGSAFLDNGGILLNKEGNRFVDEYLGYSPLGTAIVNQPDSFAWMIWNQSIQDLEIKTSVNITEGELISANTVDELANQIGIKVEKLEKEFELYKEGIESGEDYMNRTKLPDSFDGPYYATKVTGDFRHTQGGLVINPENAQVLNDKEEPIDNLFAGGGVTEGFSSNGNANYMAGNGLLQAFVYGYIAGESAHKNIESIIDSEEFLRQKDSLQDFSEENMNGITKSKKTYKDGIYEGEADGHNGPLIVEVEVRNGMINSVSIIEHSETEGIAGSALEVIPEFIIQANGVEVDTVSGASVTSEAILKAVAQALSLAQ</sequence>
<comment type="cofactor">
    <cofactor evidence="1">
        <name>FMN</name>
        <dbReference type="ChEBI" id="CHEBI:58210"/>
    </cofactor>
</comment>
<comment type="catalytic activity">
    <reaction evidence="9">
        <text>dihydrourocanate + A = urocanate + AH2</text>
        <dbReference type="Rhea" id="RHEA:36059"/>
        <dbReference type="ChEBI" id="CHEBI:13193"/>
        <dbReference type="ChEBI" id="CHEBI:17499"/>
        <dbReference type="ChEBI" id="CHEBI:27247"/>
        <dbReference type="ChEBI" id="CHEBI:72991"/>
        <dbReference type="EC" id="1.3.99.33"/>
    </reaction>
</comment>
<dbReference type="SUPFAM" id="SSF51905">
    <property type="entry name" value="FAD/NAD(P)-binding domain"/>
    <property type="match status" value="1"/>
</dbReference>
<evidence type="ECO:0000256" key="6">
    <source>
        <dbReference type="ARBA" id="ARBA00022630"/>
    </source>
</evidence>
<evidence type="ECO:0000256" key="2">
    <source>
        <dbReference type="ARBA" id="ARBA00001974"/>
    </source>
</evidence>
<keyword evidence="8" id="KW-0560">Oxidoreductase</keyword>
<dbReference type="EC" id="1.3.99.33" evidence="4"/>
<dbReference type="Gene3D" id="3.50.50.60">
    <property type="entry name" value="FAD/NAD(P)-binding domain"/>
    <property type="match status" value="1"/>
</dbReference>
<proteinExistence type="inferred from homology"/>
<dbReference type="SMART" id="SM00900">
    <property type="entry name" value="FMN_bind"/>
    <property type="match status" value="1"/>
</dbReference>
<evidence type="ECO:0000256" key="3">
    <source>
        <dbReference type="ARBA" id="ARBA00008040"/>
    </source>
</evidence>
<dbReference type="GO" id="GO:0016020">
    <property type="term" value="C:membrane"/>
    <property type="evidence" value="ECO:0007669"/>
    <property type="project" value="InterPro"/>
</dbReference>
<evidence type="ECO:0000256" key="5">
    <source>
        <dbReference type="ARBA" id="ARBA00015872"/>
    </source>
</evidence>
<dbReference type="GO" id="GO:0033765">
    <property type="term" value="F:steroid dehydrogenase activity, acting on the CH-CH group of donors"/>
    <property type="evidence" value="ECO:0007669"/>
    <property type="project" value="UniProtKB-ARBA"/>
</dbReference>
<evidence type="ECO:0000256" key="8">
    <source>
        <dbReference type="ARBA" id="ARBA00023002"/>
    </source>
</evidence>
<dbReference type="Gene3D" id="3.90.700.10">
    <property type="entry name" value="Succinate dehydrogenase/fumarate reductase flavoprotein, catalytic domain"/>
    <property type="match status" value="1"/>
</dbReference>
<dbReference type="InterPro" id="IPR027477">
    <property type="entry name" value="Succ_DH/fumarate_Rdtase_cat_sf"/>
</dbReference>
<dbReference type="Proteomes" id="UP000263232">
    <property type="component" value="Chromosome"/>
</dbReference>